<keyword evidence="2" id="KW-0862">Zinc</keyword>
<evidence type="ECO:0000256" key="2">
    <source>
        <dbReference type="PROSITE-ProRule" id="PRU00047"/>
    </source>
</evidence>
<keyword evidence="1" id="KW-0378">Hydrolase</keyword>
<dbReference type="Gene3D" id="4.10.60.10">
    <property type="entry name" value="Zinc finger, CCHC-type"/>
    <property type="match status" value="1"/>
</dbReference>
<dbReference type="Pfam" id="PF22936">
    <property type="entry name" value="Pol_BBD"/>
    <property type="match status" value="1"/>
</dbReference>
<dbReference type="InterPro" id="IPR054722">
    <property type="entry name" value="PolX-like_BBD"/>
</dbReference>
<name>A0AAW1KT99_SAPOF</name>
<evidence type="ECO:0000313" key="5">
    <source>
        <dbReference type="EMBL" id="KAK9723642.1"/>
    </source>
</evidence>
<evidence type="ECO:0000313" key="6">
    <source>
        <dbReference type="Proteomes" id="UP001443914"/>
    </source>
</evidence>
<comment type="caution">
    <text evidence="5">The sequence shown here is derived from an EMBL/GenBank/DDBJ whole genome shotgun (WGS) entry which is preliminary data.</text>
</comment>
<dbReference type="InterPro" id="IPR013103">
    <property type="entry name" value="RVT_2"/>
</dbReference>
<feature type="region of interest" description="Disordered" evidence="3">
    <location>
        <begin position="87"/>
        <end position="134"/>
    </location>
</feature>
<dbReference type="SUPFAM" id="SSF53098">
    <property type="entry name" value="Ribonuclease H-like"/>
    <property type="match status" value="1"/>
</dbReference>
<dbReference type="Gene3D" id="3.30.420.10">
    <property type="entry name" value="Ribonuclease H-like superfamily/Ribonuclease H"/>
    <property type="match status" value="1"/>
</dbReference>
<dbReference type="GO" id="GO:0008270">
    <property type="term" value="F:zinc ion binding"/>
    <property type="evidence" value="ECO:0007669"/>
    <property type="project" value="UniProtKB-KW"/>
</dbReference>
<dbReference type="InterPro" id="IPR012337">
    <property type="entry name" value="RNaseH-like_sf"/>
</dbReference>
<dbReference type="InterPro" id="IPR043502">
    <property type="entry name" value="DNA/RNA_pol_sf"/>
</dbReference>
<evidence type="ECO:0000256" key="3">
    <source>
        <dbReference type="SAM" id="MobiDB-lite"/>
    </source>
</evidence>
<gene>
    <name evidence="5" type="ORF">RND81_05G015100</name>
</gene>
<dbReference type="InterPro" id="IPR036875">
    <property type="entry name" value="Znf_CCHC_sf"/>
</dbReference>
<organism evidence="5 6">
    <name type="scientific">Saponaria officinalis</name>
    <name type="common">Common soapwort</name>
    <name type="synonym">Lychnis saponaria</name>
    <dbReference type="NCBI Taxonomy" id="3572"/>
    <lineage>
        <taxon>Eukaryota</taxon>
        <taxon>Viridiplantae</taxon>
        <taxon>Streptophyta</taxon>
        <taxon>Embryophyta</taxon>
        <taxon>Tracheophyta</taxon>
        <taxon>Spermatophyta</taxon>
        <taxon>Magnoliopsida</taxon>
        <taxon>eudicotyledons</taxon>
        <taxon>Gunneridae</taxon>
        <taxon>Pentapetalae</taxon>
        <taxon>Caryophyllales</taxon>
        <taxon>Caryophyllaceae</taxon>
        <taxon>Caryophylleae</taxon>
        <taxon>Saponaria</taxon>
    </lineage>
</organism>
<dbReference type="InterPro" id="IPR001878">
    <property type="entry name" value="Znf_CCHC"/>
</dbReference>
<dbReference type="SMART" id="SM00343">
    <property type="entry name" value="ZnF_C2HC"/>
    <property type="match status" value="1"/>
</dbReference>
<dbReference type="GO" id="GO:0004190">
    <property type="term" value="F:aspartic-type endopeptidase activity"/>
    <property type="evidence" value="ECO:0007669"/>
    <property type="project" value="UniProtKB-KW"/>
</dbReference>
<dbReference type="AlphaFoldDB" id="A0AAW1KT99"/>
<protein>
    <recommendedName>
        <fullName evidence="4">CCHC-type domain-containing protein</fullName>
    </recommendedName>
</protein>
<proteinExistence type="predicted"/>
<keyword evidence="6" id="KW-1185">Reference proteome</keyword>
<dbReference type="PANTHER" id="PTHR47592">
    <property type="entry name" value="PBF68 PROTEIN"/>
    <property type="match status" value="1"/>
</dbReference>
<dbReference type="Pfam" id="PF13976">
    <property type="entry name" value="gag_pre-integrs"/>
    <property type="match status" value="1"/>
</dbReference>
<accession>A0AAW1KT99</accession>
<dbReference type="CDD" id="cd09272">
    <property type="entry name" value="RNase_HI_RT_Ty1"/>
    <property type="match status" value="1"/>
</dbReference>
<dbReference type="PROSITE" id="PS50158">
    <property type="entry name" value="ZF_CCHC"/>
    <property type="match status" value="1"/>
</dbReference>
<dbReference type="InterPro" id="IPR036397">
    <property type="entry name" value="RNaseH_sf"/>
</dbReference>
<reference evidence="5" key="1">
    <citation type="submission" date="2024-03" db="EMBL/GenBank/DDBJ databases">
        <title>WGS assembly of Saponaria officinalis var. Norfolk2.</title>
        <authorList>
            <person name="Jenkins J."/>
            <person name="Shu S."/>
            <person name="Grimwood J."/>
            <person name="Barry K."/>
            <person name="Goodstein D."/>
            <person name="Schmutz J."/>
            <person name="Leebens-Mack J."/>
            <person name="Osbourn A."/>
        </authorList>
    </citation>
    <scope>NUCLEOTIDE SEQUENCE [LARGE SCALE GENOMIC DNA]</scope>
    <source>
        <strain evidence="5">JIC</strain>
    </source>
</reference>
<dbReference type="EMBL" id="JBDFQZ010000005">
    <property type="protein sequence ID" value="KAK9723642.1"/>
    <property type="molecule type" value="Genomic_DNA"/>
</dbReference>
<dbReference type="SUPFAM" id="SSF56672">
    <property type="entry name" value="DNA/RNA polymerases"/>
    <property type="match status" value="1"/>
</dbReference>
<dbReference type="Proteomes" id="UP001443914">
    <property type="component" value="Unassembled WGS sequence"/>
</dbReference>
<dbReference type="GO" id="GO:0003676">
    <property type="term" value="F:nucleic acid binding"/>
    <property type="evidence" value="ECO:0007669"/>
    <property type="project" value="InterPro"/>
</dbReference>
<evidence type="ECO:0000256" key="1">
    <source>
        <dbReference type="ARBA" id="ARBA00022750"/>
    </source>
</evidence>
<dbReference type="Pfam" id="PF00098">
    <property type="entry name" value="zf-CCHC"/>
    <property type="match status" value="1"/>
</dbReference>
<keyword evidence="2" id="KW-0479">Metal-binding</keyword>
<keyword evidence="2" id="KW-0863">Zinc-finger</keyword>
<feature type="compositionally biased region" description="Polar residues" evidence="3">
    <location>
        <begin position="89"/>
        <end position="108"/>
    </location>
</feature>
<keyword evidence="1" id="KW-0064">Aspartyl protease</keyword>
<dbReference type="Pfam" id="PF07727">
    <property type="entry name" value="RVT_2"/>
    <property type="match status" value="1"/>
</dbReference>
<keyword evidence="1" id="KW-0645">Protease</keyword>
<dbReference type="SUPFAM" id="SSF57756">
    <property type="entry name" value="Retrovirus zinc finger-like domains"/>
    <property type="match status" value="1"/>
</dbReference>
<feature type="domain" description="CCHC-type" evidence="4">
    <location>
        <begin position="145"/>
        <end position="160"/>
    </location>
</feature>
<dbReference type="PANTHER" id="PTHR47592:SF30">
    <property type="entry name" value="CCHC-TYPE DOMAIN-CONTAINING PROTEIN"/>
    <property type="match status" value="1"/>
</dbReference>
<dbReference type="InterPro" id="IPR025724">
    <property type="entry name" value="GAG-pre-integrase_dom"/>
</dbReference>
<sequence length="723" mass="82496">MDLFNGKNYRLWSDKIDFLLSQLGVDYTLTKIGAPENNDFSTKKYACNRWLNFRITDDQPVLDQVNEYETLCADIVAELSHVKIEEQNRIQSKGKQVDQSSSNANFAESKNHNKGTRRNNKGPNQIHGVKHQTNFKQKRPFKGDCFTCGESGHFARFCPKGSQGKPRKKPQAHLTEIDEVIAAVVSEVNLVSNSTEWILDTGATSHICSEREAFKEYGKVQLKLSSDKILKLNNVLHVPEIRRNLISGSLLNKACIKLTFETDKLVLTRNNNFDEKGFCNGGLFVLDVMTTNKNSTASVYIAESITLWLARLGHVNVDSIKKLKHLDLIHGFSNTTFDKCETITPYASQQNRIVERKNRTLKDMMNAMLISSGMPTNMWGEAILSACFVLNRLLNLEEAKRARIEKDFGSDFINYLTENVHLDEKDICAYILENDPRTYRESMNTIDSTFWLEAINSEIDSIKSNNTWILTNLPRGCKPLSNKWVFKKKLKLDGSIDKYKARLVVCGNRKTKDGCVIVCLYVDDMLIFGTNMDVINDTKSFLSSRFDMKYLGEADVILGIKITRTKYGLSLDQSHFVEKILKKFDCFDCAPVNSVNQEEYAKIIGSVMFLMNYTRPDITYAVSRLSRYTHSPNQSHWNALLRILKYLRGTMEWGLDYSKTPRVLEGYCDANWVSDNDEIHSTSGYVFTLAGAAISWKSSKQRQEAEWLRNLLEDIPLWGRPGP</sequence>
<evidence type="ECO:0000259" key="4">
    <source>
        <dbReference type="PROSITE" id="PS50158"/>
    </source>
</evidence>